<evidence type="ECO:0000313" key="1">
    <source>
        <dbReference type="EMBL" id="MBC3179488.1"/>
    </source>
</evidence>
<gene>
    <name evidence="1" type="ORF">H7348_09265</name>
    <name evidence="2" type="ORF">IAU68_03125</name>
</gene>
<dbReference type="SUPFAM" id="SSF56601">
    <property type="entry name" value="beta-lactamase/transpeptidase-like"/>
    <property type="match status" value="1"/>
</dbReference>
<evidence type="ECO:0000313" key="4">
    <source>
        <dbReference type="Proteomes" id="UP000642876"/>
    </source>
</evidence>
<dbReference type="Proteomes" id="UP000516235">
    <property type="component" value="Chromosome"/>
</dbReference>
<organism evidence="2 3">
    <name type="scientific">Corynebacterium lujinxingii</name>
    <dbReference type="NCBI Taxonomy" id="2763010"/>
    <lineage>
        <taxon>Bacteria</taxon>
        <taxon>Bacillati</taxon>
        <taxon>Actinomycetota</taxon>
        <taxon>Actinomycetes</taxon>
        <taxon>Mycobacteriales</taxon>
        <taxon>Corynebacteriaceae</taxon>
        <taxon>Corynebacterium</taxon>
    </lineage>
</organism>
<accession>A0A7H0K1Y1</accession>
<reference evidence="3 4" key="1">
    <citation type="submission" date="2020-08" db="EMBL/GenBank/DDBJ databases">
        <title>novel species in genus Corynebacterium.</title>
        <authorList>
            <person name="Zhang G."/>
        </authorList>
    </citation>
    <scope>NUCLEOTIDE SEQUENCE [LARGE SCALE GENOMIC DNA]</scope>
    <source>
        <strain evidence="2">Zg-917</strain>
        <strain evidence="3 4">zg-917</strain>
    </source>
</reference>
<evidence type="ECO:0000313" key="3">
    <source>
        <dbReference type="Proteomes" id="UP000516235"/>
    </source>
</evidence>
<dbReference type="Proteomes" id="UP000642876">
    <property type="component" value="Unassembled WGS sequence"/>
</dbReference>
<name>A0A7H0K1Y1_9CORY</name>
<dbReference type="Gene3D" id="3.40.710.10">
    <property type="entry name" value="DD-peptidase/beta-lactamase superfamily"/>
    <property type="match status" value="1"/>
</dbReference>
<sequence length="219" mass="21700">MTALYGGTIGIAVAGADGVTMAGFDAPSPAWSTIKVPIAIAALRANPGLYADAQAALTVSDNDAAARLYDAVGPDAVNQVLAEMGAGAQVNTVLTRPGFSTFGQTMLTTGQEAVMAGQLGCVPGAADVLALMRQVDASQAYGLGTTGDAAYKGGWGPDEAGMYTTRQFGLMPRGDGTVAAVAITALPADGSYGAGQGMLNAAALALQEQAGLLPRAACG</sequence>
<dbReference type="InterPro" id="IPR012338">
    <property type="entry name" value="Beta-lactam/transpept-like"/>
</dbReference>
<evidence type="ECO:0000313" key="2">
    <source>
        <dbReference type="EMBL" id="QNP91297.1"/>
    </source>
</evidence>
<keyword evidence="4" id="KW-1185">Reference proteome</keyword>
<dbReference type="EMBL" id="CP061032">
    <property type="protein sequence ID" value="QNP91297.1"/>
    <property type="molecule type" value="Genomic_DNA"/>
</dbReference>
<dbReference type="KEGG" id="cluj:IAU68_03125"/>
<protein>
    <submittedName>
        <fullName evidence="2">Serine hydrolase</fullName>
    </submittedName>
</protein>
<dbReference type="EMBL" id="JACMYE010000007">
    <property type="protein sequence ID" value="MBC3179488.1"/>
    <property type="molecule type" value="Genomic_DNA"/>
</dbReference>
<keyword evidence="2" id="KW-0378">Hydrolase</keyword>
<proteinExistence type="predicted"/>
<dbReference type="GO" id="GO:0016787">
    <property type="term" value="F:hydrolase activity"/>
    <property type="evidence" value="ECO:0007669"/>
    <property type="project" value="UniProtKB-KW"/>
</dbReference>
<dbReference type="AlphaFoldDB" id="A0A7H0K1Y1"/>